<organism evidence="1">
    <name type="scientific">marine sediment metagenome</name>
    <dbReference type="NCBI Taxonomy" id="412755"/>
    <lineage>
        <taxon>unclassified sequences</taxon>
        <taxon>metagenomes</taxon>
        <taxon>ecological metagenomes</taxon>
    </lineage>
</organism>
<accession>A0A0F9N0Q1</accession>
<protein>
    <submittedName>
        <fullName evidence="1">Uncharacterized protein</fullName>
    </submittedName>
</protein>
<evidence type="ECO:0000313" key="1">
    <source>
        <dbReference type="EMBL" id="KKM82450.1"/>
    </source>
</evidence>
<sequence>MTCSPGPTSPDYTATPHRDVAYNFTVLSITYTITPQGLIIVLVTDVPVHLWIRWTLLEPWIHPIPRMRRGLWIYDDVRFCFDVYTDVEQLEPGDTLIHTFLLPPWAVDTPLWLYSWGEMDLHDSPSTTAIHKTVSPAVWPPPTPLVRYALRRRFTRSGSLFYLYVNYGLAATFAHGPDVTFNHEAYLFTRNNPDLEIRVAIYYADLANKPTGSELVGQTLNLNDGVIDGGDGGANMVYRHTASLSALLLPNLHYCLVTICTGAAAELWINLRSRGWLGPTDPGIVNMITGWRTYDAGLTWVAVGYGLYANEIYGYQHPL</sequence>
<dbReference type="AlphaFoldDB" id="A0A0F9N0Q1"/>
<gene>
    <name evidence="1" type="ORF">LCGC14_1319470</name>
</gene>
<name>A0A0F9N0Q1_9ZZZZ</name>
<proteinExistence type="predicted"/>
<comment type="caution">
    <text evidence="1">The sequence shown here is derived from an EMBL/GenBank/DDBJ whole genome shotgun (WGS) entry which is preliminary data.</text>
</comment>
<dbReference type="EMBL" id="LAZR01007861">
    <property type="protein sequence ID" value="KKM82450.1"/>
    <property type="molecule type" value="Genomic_DNA"/>
</dbReference>
<reference evidence="1" key="1">
    <citation type="journal article" date="2015" name="Nature">
        <title>Complex archaea that bridge the gap between prokaryotes and eukaryotes.</title>
        <authorList>
            <person name="Spang A."/>
            <person name="Saw J.H."/>
            <person name="Jorgensen S.L."/>
            <person name="Zaremba-Niedzwiedzka K."/>
            <person name="Martijn J."/>
            <person name="Lind A.E."/>
            <person name="van Eijk R."/>
            <person name="Schleper C."/>
            <person name="Guy L."/>
            <person name="Ettema T.J."/>
        </authorList>
    </citation>
    <scope>NUCLEOTIDE SEQUENCE</scope>
</reference>